<name>A0ACA9K0E9_9GLOM</name>
<evidence type="ECO:0000313" key="1">
    <source>
        <dbReference type="EMBL" id="CAG8445334.1"/>
    </source>
</evidence>
<evidence type="ECO:0000313" key="2">
    <source>
        <dbReference type="Proteomes" id="UP000789366"/>
    </source>
</evidence>
<reference evidence="1" key="1">
    <citation type="submission" date="2021-06" db="EMBL/GenBank/DDBJ databases">
        <authorList>
            <person name="Kallberg Y."/>
            <person name="Tangrot J."/>
            <person name="Rosling A."/>
        </authorList>
    </citation>
    <scope>NUCLEOTIDE SEQUENCE</scope>
    <source>
        <strain evidence="1">28 12/20/2015</strain>
    </source>
</reference>
<protein>
    <submittedName>
        <fullName evidence="1">7093_t:CDS:1</fullName>
    </submittedName>
</protein>
<organism evidence="1 2">
    <name type="scientific">Cetraspora pellucida</name>
    <dbReference type="NCBI Taxonomy" id="1433469"/>
    <lineage>
        <taxon>Eukaryota</taxon>
        <taxon>Fungi</taxon>
        <taxon>Fungi incertae sedis</taxon>
        <taxon>Mucoromycota</taxon>
        <taxon>Glomeromycotina</taxon>
        <taxon>Glomeromycetes</taxon>
        <taxon>Diversisporales</taxon>
        <taxon>Gigasporaceae</taxon>
        <taxon>Cetraspora</taxon>
    </lineage>
</organism>
<proteinExistence type="predicted"/>
<accession>A0ACA9K0E9</accession>
<dbReference type="Proteomes" id="UP000789366">
    <property type="component" value="Unassembled WGS sequence"/>
</dbReference>
<gene>
    <name evidence="1" type="ORF">SPELUC_LOCUS463</name>
</gene>
<feature type="non-terminal residue" evidence="1">
    <location>
        <position position="52"/>
    </location>
</feature>
<comment type="caution">
    <text evidence="1">The sequence shown here is derived from an EMBL/GenBank/DDBJ whole genome shotgun (WGS) entry which is preliminary data.</text>
</comment>
<keyword evidence="2" id="KW-1185">Reference proteome</keyword>
<sequence length="52" mass="6208">MSFDYVFMAAGRILLIQLQLFNSFLDSLYEKFNNEYLEILETHNNTETDQNL</sequence>
<dbReference type="EMBL" id="CAJVPW010000163">
    <property type="protein sequence ID" value="CAG8445334.1"/>
    <property type="molecule type" value="Genomic_DNA"/>
</dbReference>